<dbReference type="InterPro" id="IPR001434">
    <property type="entry name" value="OmcB-like_DUF11"/>
</dbReference>
<feature type="domain" description="DUF11" evidence="2">
    <location>
        <begin position="22"/>
        <end position="97"/>
    </location>
</feature>
<keyword evidence="4" id="KW-1185">Reference proteome</keyword>
<evidence type="ECO:0000313" key="3">
    <source>
        <dbReference type="EMBL" id="GAA4208623.1"/>
    </source>
</evidence>
<dbReference type="Proteomes" id="UP001501251">
    <property type="component" value="Unassembled WGS sequence"/>
</dbReference>
<evidence type="ECO:0000259" key="2">
    <source>
        <dbReference type="Pfam" id="PF01345"/>
    </source>
</evidence>
<comment type="caution">
    <text evidence="3">The sequence shown here is derived from an EMBL/GenBank/DDBJ whole genome shotgun (WGS) entry which is preliminary data.</text>
</comment>
<feature type="compositionally biased region" description="Low complexity" evidence="1">
    <location>
        <begin position="35"/>
        <end position="47"/>
    </location>
</feature>
<feature type="region of interest" description="Disordered" evidence="1">
    <location>
        <begin position="32"/>
        <end position="54"/>
    </location>
</feature>
<sequence>MFPSARQGLTSPGVTPSGARADYVITHAVSSAEPGSGSTVTWTGTVTNHGPDTATGVRMDVSVPGAAGPTTCETSHGMRVDLGITDRVGIGSLPSGAPLGSVSPAA</sequence>
<dbReference type="InterPro" id="IPR047589">
    <property type="entry name" value="DUF11_rpt"/>
</dbReference>
<dbReference type="EMBL" id="BAABAQ010000019">
    <property type="protein sequence ID" value="GAA4208623.1"/>
    <property type="molecule type" value="Genomic_DNA"/>
</dbReference>
<accession>A0ABP8BJP8</accession>
<dbReference type="InterPro" id="IPR013783">
    <property type="entry name" value="Ig-like_fold"/>
</dbReference>
<organism evidence="3 4">
    <name type="scientific">Streptosporangium oxazolinicum</name>
    <dbReference type="NCBI Taxonomy" id="909287"/>
    <lineage>
        <taxon>Bacteria</taxon>
        <taxon>Bacillati</taxon>
        <taxon>Actinomycetota</taxon>
        <taxon>Actinomycetes</taxon>
        <taxon>Streptosporangiales</taxon>
        <taxon>Streptosporangiaceae</taxon>
        <taxon>Streptosporangium</taxon>
    </lineage>
</organism>
<proteinExistence type="predicted"/>
<protein>
    <recommendedName>
        <fullName evidence="2">DUF11 domain-containing protein</fullName>
    </recommendedName>
</protein>
<gene>
    <name evidence="3" type="ORF">GCM10022252_73990</name>
</gene>
<dbReference type="Gene3D" id="2.60.40.10">
    <property type="entry name" value="Immunoglobulins"/>
    <property type="match status" value="1"/>
</dbReference>
<evidence type="ECO:0000313" key="4">
    <source>
        <dbReference type="Proteomes" id="UP001501251"/>
    </source>
</evidence>
<reference evidence="4" key="1">
    <citation type="journal article" date="2019" name="Int. J. Syst. Evol. Microbiol.">
        <title>The Global Catalogue of Microorganisms (GCM) 10K type strain sequencing project: providing services to taxonomists for standard genome sequencing and annotation.</title>
        <authorList>
            <consortium name="The Broad Institute Genomics Platform"/>
            <consortium name="The Broad Institute Genome Sequencing Center for Infectious Disease"/>
            <person name="Wu L."/>
            <person name="Ma J."/>
        </authorList>
    </citation>
    <scope>NUCLEOTIDE SEQUENCE [LARGE SCALE GENOMIC DNA]</scope>
    <source>
        <strain evidence="4">JCM 17388</strain>
    </source>
</reference>
<dbReference type="Pfam" id="PF01345">
    <property type="entry name" value="DUF11"/>
    <property type="match status" value="1"/>
</dbReference>
<name>A0ABP8BJP8_9ACTN</name>
<dbReference type="NCBIfam" id="TIGR01451">
    <property type="entry name" value="B_ant_repeat"/>
    <property type="match status" value="1"/>
</dbReference>
<evidence type="ECO:0000256" key="1">
    <source>
        <dbReference type="SAM" id="MobiDB-lite"/>
    </source>
</evidence>